<dbReference type="STRING" id="9402.L5KSW3"/>
<dbReference type="FunCoup" id="L5KSW3">
    <property type="interactions" value="10"/>
</dbReference>
<evidence type="ECO:0000313" key="7">
    <source>
        <dbReference type="Proteomes" id="UP000010552"/>
    </source>
</evidence>
<dbReference type="InParanoid" id="L5KSW3"/>
<evidence type="ECO:0000256" key="3">
    <source>
        <dbReference type="ARBA" id="ARBA00023054"/>
    </source>
</evidence>
<feature type="compositionally biased region" description="Polar residues" evidence="5">
    <location>
        <begin position="107"/>
        <end position="117"/>
    </location>
</feature>
<feature type="region of interest" description="Disordered" evidence="5">
    <location>
        <begin position="475"/>
        <end position="505"/>
    </location>
</feature>
<evidence type="ECO:0000256" key="2">
    <source>
        <dbReference type="ARBA" id="ARBA00022737"/>
    </source>
</evidence>
<gene>
    <name evidence="6" type="ORF">PAL_GLEAN10016224</name>
</gene>
<evidence type="ECO:0000256" key="1">
    <source>
        <dbReference type="ARBA" id="ARBA00022614"/>
    </source>
</evidence>
<feature type="region of interest" description="Disordered" evidence="5">
    <location>
        <begin position="105"/>
        <end position="124"/>
    </location>
</feature>
<organism evidence="6 7">
    <name type="scientific">Pteropus alecto</name>
    <name type="common">Black flying fox</name>
    <dbReference type="NCBI Taxonomy" id="9402"/>
    <lineage>
        <taxon>Eukaryota</taxon>
        <taxon>Metazoa</taxon>
        <taxon>Chordata</taxon>
        <taxon>Craniata</taxon>
        <taxon>Vertebrata</taxon>
        <taxon>Euteleostomi</taxon>
        <taxon>Mammalia</taxon>
        <taxon>Eutheria</taxon>
        <taxon>Laurasiatheria</taxon>
        <taxon>Chiroptera</taxon>
        <taxon>Yinpterochiroptera</taxon>
        <taxon>Pteropodoidea</taxon>
        <taxon>Pteropodidae</taxon>
        <taxon>Pteropodinae</taxon>
        <taxon>Pteropus</taxon>
    </lineage>
</organism>
<dbReference type="PANTHER" id="PTHR23311:SF6">
    <property type="entry name" value="LEUCINE-RICH REPEAT-CONTAINING PROTEIN 36"/>
    <property type="match status" value="1"/>
</dbReference>
<feature type="compositionally biased region" description="Polar residues" evidence="5">
    <location>
        <begin position="707"/>
        <end position="717"/>
    </location>
</feature>
<sequence length="741" mass="82409">MAEQWDLDEEGIRRLGALTLEQPVEVSRLQPLPFLKELDLRLNPVVRKDTDYRLFAVYTLQTLEKLDDRAVRESERKAAKLHFSQLGNSENFLLEVEKSSREKTMKNCVTSESSASKVSADVDNRAETDSNKGLFIPFPNREIKDSLMGTSATQGNSIPDQKLDTFPLGTQMQEVARREMPSDNHQEDEFRHYSSRQSTVRSPEKMAREGYRISFLDNKSSGSSPEKDLIPKPDTYQLTHDALLGKRLDVGDSSQIHPYQLPSDVGLENYDSHHSQTLSLHGSLGKRPQRSKNYREYSIKPSNDMKAATSHSCGDLLTSLSNPDSSTGRLLKLSSDLYATTHFNSDPALLVNVEQQLSTSLGDLTPEHGSFPNNSALGDTLRTLLLPTGTSENRESLTKRSLSPSRRGFKRKDNILATLNPKHGFRDATGSEASVGLFVLVQETPQMQDQNGVDLRVVVVLTKSARNSKNFQRPVVNAASPKPPLSSDLGSLHGLPGNHSPPNSARTSHVAAVLRQLLELVDKHWTGSGSLLLNKKFLGPARDLLLTLVVPAPPPAWCRSHPEDTSKAFRRREMELKEAGQVVPNDMESLKQKLVRVLEENLILSEKIQQLEEGAATEIVSGHQSHTFDDLLRKNQQLNMKVACLNQELAQLKKLEETVALLHESQRSLVVTNEYLLQQLNKEQKGYSGKALLPPEKSHHLGRSSPFGKNTLSSSSPVAHDTGQYLIQSISNSVPETSLWS</sequence>
<dbReference type="EMBL" id="KB030572">
    <property type="protein sequence ID" value="ELK14497.1"/>
    <property type="molecule type" value="Genomic_DNA"/>
</dbReference>
<dbReference type="PANTHER" id="PTHR23311">
    <property type="entry name" value="HEAT SHOCK REGULATED 2"/>
    <property type="match status" value="1"/>
</dbReference>
<dbReference type="eggNOG" id="ENOG502S998">
    <property type="taxonomic scope" value="Eukaryota"/>
</dbReference>
<evidence type="ECO:0000313" key="6">
    <source>
        <dbReference type="EMBL" id="ELK14497.1"/>
    </source>
</evidence>
<evidence type="ECO:0000256" key="5">
    <source>
        <dbReference type="SAM" id="MobiDB-lite"/>
    </source>
</evidence>
<keyword evidence="7" id="KW-1185">Reference proteome</keyword>
<feature type="coiled-coil region" evidence="4">
    <location>
        <begin position="587"/>
        <end position="665"/>
    </location>
</feature>
<feature type="region of interest" description="Disordered" evidence="5">
    <location>
        <begin position="688"/>
        <end position="718"/>
    </location>
</feature>
<dbReference type="AlphaFoldDB" id="L5KSW3"/>
<dbReference type="InterPro" id="IPR055320">
    <property type="entry name" value="CEP72-like"/>
</dbReference>
<proteinExistence type="predicted"/>
<dbReference type="Gene3D" id="3.80.10.10">
    <property type="entry name" value="Ribonuclease Inhibitor"/>
    <property type="match status" value="1"/>
</dbReference>
<protein>
    <submittedName>
        <fullName evidence="6">Leucine-rich repeat-containing protein 36</fullName>
    </submittedName>
</protein>
<accession>L5KSW3</accession>
<keyword evidence="1" id="KW-0433">Leucine-rich repeat</keyword>
<name>L5KSW3_PTEAL</name>
<dbReference type="Proteomes" id="UP000010552">
    <property type="component" value="Unassembled WGS sequence"/>
</dbReference>
<dbReference type="InterPro" id="IPR032675">
    <property type="entry name" value="LRR_dom_sf"/>
</dbReference>
<feature type="compositionally biased region" description="Basic and acidic residues" evidence="5">
    <location>
        <begin position="180"/>
        <end position="192"/>
    </location>
</feature>
<keyword evidence="2" id="KW-0677">Repeat</keyword>
<feature type="region of interest" description="Disordered" evidence="5">
    <location>
        <begin position="180"/>
        <end position="206"/>
    </location>
</feature>
<keyword evidence="3 4" id="KW-0175">Coiled coil</keyword>
<evidence type="ECO:0000256" key="4">
    <source>
        <dbReference type="SAM" id="Coils"/>
    </source>
</evidence>
<reference evidence="7" key="1">
    <citation type="journal article" date="2013" name="Science">
        <title>Comparative analysis of bat genomes provides insight into the evolution of flight and immunity.</title>
        <authorList>
            <person name="Zhang G."/>
            <person name="Cowled C."/>
            <person name="Shi Z."/>
            <person name="Huang Z."/>
            <person name="Bishop-Lilly K.A."/>
            <person name="Fang X."/>
            <person name="Wynne J.W."/>
            <person name="Xiong Z."/>
            <person name="Baker M.L."/>
            <person name="Zhao W."/>
            <person name="Tachedjian M."/>
            <person name="Zhu Y."/>
            <person name="Zhou P."/>
            <person name="Jiang X."/>
            <person name="Ng J."/>
            <person name="Yang L."/>
            <person name="Wu L."/>
            <person name="Xiao J."/>
            <person name="Feng Y."/>
            <person name="Chen Y."/>
            <person name="Sun X."/>
            <person name="Zhang Y."/>
            <person name="Marsh G.A."/>
            <person name="Crameri G."/>
            <person name="Broder C.C."/>
            <person name="Frey K.G."/>
            <person name="Wang L.F."/>
            <person name="Wang J."/>
        </authorList>
    </citation>
    <scope>NUCLEOTIDE SEQUENCE [LARGE SCALE GENOMIC DNA]</scope>
</reference>